<accession>A0ABY7VTH2</accession>
<dbReference type="PANTHER" id="PTHR42723">
    <property type="entry name" value="CHLOROPHYLL SYNTHASE"/>
    <property type="match status" value="1"/>
</dbReference>
<dbReference type="RefSeq" id="WP_274151878.1">
    <property type="nucleotide sequence ID" value="NZ_CP117812.1"/>
</dbReference>
<evidence type="ECO:0000313" key="8">
    <source>
        <dbReference type="Proteomes" id="UP001214250"/>
    </source>
</evidence>
<dbReference type="Pfam" id="PF01040">
    <property type="entry name" value="UbiA"/>
    <property type="match status" value="1"/>
</dbReference>
<feature type="transmembrane region" description="Helical" evidence="6">
    <location>
        <begin position="108"/>
        <end position="124"/>
    </location>
</feature>
<name>A0ABY7VTH2_9BACT</name>
<sequence>MNKNRIKDWAELVRLPNLFTVPGDILLGMCAVSSFTQLNLTSYLYALFISLLLYSGGMILNDIMDYKEDKEARPQRVLPSGRISLKWAKAATVSCFSTAIILSHFHSQKLFIISLVLVLVIYLYDGPSRKIPQMGFVTMGMCRSLNILLGALAISDINFVVILVAFCEGAYIYAVCIIAHNETKCLPKNIWCKLPLIIILISVSYLVFYSDFSWLSISAALFILWSTFNIVKDLNDLLPVSKIPMYIGKLIRNLIPLQFCLALCVAPKYWYLCLVLMLCLPLCAKLAKKVTMS</sequence>
<keyword evidence="2" id="KW-1003">Cell membrane</keyword>
<keyword evidence="5 6" id="KW-0472">Membrane</keyword>
<proteinExistence type="predicted"/>
<dbReference type="Gene3D" id="1.10.357.140">
    <property type="entry name" value="UbiA prenyltransferase"/>
    <property type="match status" value="1"/>
</dbReference>
<evidence type="ECO:0000256" key="6">
    <source>
        <dbReference type="SAM" id="Phobius"/>
    </source>
</evidence>
<evidence type="ECO:0000256" key="1">
    <source>
        <dbReference type="ARBA" id="ARBA00004141"/>
    </source>
</evidence>
<feature type="transmembrane region" description="Helical" evidence="6">
    <location>
        <begin position="214"/>
        <end position="231"/>
    </location>
</feature>
<reference evidence="7 8" key="1">
    <citation type="submission" date="2023-02" db="EMBL/GenBank/DDBJ databases">
        <title>Genome sequence of Lentisphaera profundi SAORIC-696.</title>
        <authorList>
            <person name="Kim e."/>
            <person name="Cho J.-C."/>
            <person name="Choi A."/>
            <person name="Kang I."/>
        </authorList>
    </citation>
    <scope>NUCLEOTIDE SEQUENCE [LARGE SCALE GENOMIC DNA]</scope>
    <source>
        <strain evidence="7 8">SAORIC-696</strain>
    </source>
</reference>
<keyword evidence="8" id="KW-1185">Reference proteome</keyword>
<feature type="transmembrane region" description="Helical" evidence="6">
    <location>
        <begin position="42"/>
        <end position="63"/>
    </location>
</feature>
<comment type="subcellular location">
    <subcellularLocation>
        <location evidence="1">Membrane</location>
        <topology evidence="1">Multi-pass membrane protein</topology>
    </subcellularLocation>
</comment>
<protein>
    <submittedName>
        <fullName evidence="7">UbiA family prenyltransferase</fullName>
    </submittedName>
</protein>
<keyword evidence="3 6" id="KW-0812">Transmembrane</keyword>
<gene>
    <name evidence="7" type="ORF">PQO03_16710</name>
</gene>
<dbReference type="InterPro" id="IPR000537">
    <property type="entry name" value="UbiA_prenyltransferase"/>
</dbReference>
<evidence type="ECO:0000256" key="3">
    <source>
        <dbReference type="ARBA" id="ARBA00022692"/>
    </source>
</evidence>
<dbReference type="PANTHER" id="PTHR42723:SF1">
    <property type="entry name" value="CHLOROPHYLL SYNTHASE, CHLOROPLASTIC"/>
    <property type="match status" value="1"/>
</dbReference>
<evidence type="ECO:0000313" key="7">
    <source>
        <dbReference type="EMBL" id="WDE97470.1"/>
    </source>
</evidence>
<organism evidence="7 8">
    <name type="scientific">Lentisphaera profundi</name>
    <dbReference type="NCBI Taxonomy" id="1658616"/>
    <lineage>
        <taxon>Bacteria</taxon>
        <taxon>Pseudomonadati</taxon>
        <taxon>Lentisphaerota</taxon>
        <taxon>Lentisphaeria</taxon>
        <taxon>Lentisphaerales</taxon>
        <taxon>Lentisphaeraceae</taxon>
        <taxon>Lentisphaera</taxon>
    </lineage>
</organism>
<dbReference type="Proteomes" id="UP001214250">
    <property type="component" value="Chromosome 2"/>
</dbReference>
<keyword evidence="4 6" id="KW-1133">Transmembrane helix</keyword>
<dbReference type="InterPro" id="IPR050475">
    <property type="entry name" value="Prenyltransferase_related"/>
</dbReference>
<dbReference type="InterPro" id="IPR044878">
    <property type="entry name" value="UbiA_sf"/>
</dbReference>
<dbReference type="EMBL" id="CP117812">
    <property type="protein sequence ID" value="WDE97470.1"/>
    <property type="molecule type" value="Genomic_DNA"/>
</dbReference>
<dbReference type="CDD" id="cd13964">
    <property type="entry name" value="PT_UbiA_1"/>
    <property type="match status" value="1"/>
</dbReference>
<evidence type="ECO:0000256" key="2">
    <source>
        <dbReference type="ARBA" id="ARBA00022475"/>
    </source>
</evidence>
<feature type="transmembrane region" description="Helical" evidence="6">
    <location>
        <begin position="190"/>
        <end position="208"/>
    </location>
</feature>
<evidence type="ECO:0000256" key="4">
    <source>
        <dbReference type="ARBA" id="ARBA00022989"/>
    </source>
</evidence>
<evidence type="ECO:0000256" key="5">
    <source>
        <dbReference type="ARBA" id="ARBA00023136"/>
    </source>
</evidence>